<organism evidence="1 2">
    <name type="scientific">Brachionus plicatilis</name>
    <name type="common">Marine rotifer</name>
    <name type="synonym">Brachionus muelleri</name>
    <dbReference type="NCBI Taxonomy" id="10195"/>
    <lineage>
        <taxon>Eukaryota</taxon>
        <taxon>Metazoa</taxon>
        <taxon>Spiralia</taxon>
        <taxon>Gnathifera</taxon>
        <taxon>Rotifera</taxon>
        <taxon>Eurotatoria</taxon>
        <taxon>Monogononta</taxon>
        <taxon>Pseudotrocha</taxon>
        <taxon>Ploima</taxon>
        <taxon>Brachionidae</taxon>
        <taxon>Brachionus</taxon>
    </lineage>
</organism>
<name>A0A3M7T5G6_BRAPC</name>
<keyword evidence="2" id="KW-1185">Reference proteome</keyword>
<dbReference type="EMBL" id="REGN01000255">
    <property type="protein sequence ID" value="RNA43211.1"/>
    <property type="molecule type" value="Genomic_DNA"/>
</dbReference>
<accession>A0A3M7T5G6</accession>
<evidence type="ECO:0000313" key="2">
    <source>
        <dbReference type="Proteomes" id="UP000276133"/>
    </source>
</evidence>
<comment type="caution">
    <text evidence="1">The sequence shown here is derived from an EMBL/GenBank/DDBJ whole genome shotgun (WGS) entry which is preliminary data.</text>
</comment>
<dbReference type="OrthoDB" id="10537163at2759"/>
<gene>
    <name evidence="1" type="ORF">BpHYR1_018667</name>
</gene>
<proteinExistence type="predicted"/>
<sequence length="332" mass="38530">MSTTSLIPSLNYFILRESSRAKPSQVDFVTKCKPEKNQTKPEPTGLKRAISEPNLIMDRTDCFCSIDKKYKSLKLFKKRFNIFISSFSLIKFLKYVITFRHCRMSNKATIARKKESMGRSISLDWIDKKTFLIYKISHQLSKKSKLKNPNEKNKKKFSDPKTLSIKSIGSLLDTENSLGNTSRSHSCFTPHSANISLKASLANLNRIKHHDILEEAILNLNEIGGVSSFLKSFKKSESKRSFLSFRSANYDSKRKKNSSSCLSINDKIDLRDYVDKKSEINDNVLHRFLENKRAHARRFAICARIDKLDHNKELINFMEYLLREDYIQNFLM</sequence>
<evidence type="ECO:0000313" key="1">
    <source>
        <dbReference type="EMBL" id="RNA43211.1"/>
    </source>
</evidence>
<dbReference type="Proteomes" id="UP000276133">
    <property type="component" value="Unassembled WGS sequence"/>
</dbReference>
<reference evidence="1 2" key="1">
    <citation type="journal article" date="2018" name="Sci. Rep.">
        <title>Genomic signatures of local adaptation to the degree of environmental predictability in rotifers.</title>
        <authorList>
            <person name="Franch-Gras L."/>
            <person name="Hahn C."/>
            <person name="Garcia-Roger E.M."/>
            <person name="Carmona M.J."/>
            <person name="Serra M."/>
            <person name="Gomez A."/>
        </authorList>
    </citation>
    <scope>NUCLEOTIDE SEQUENCE [LARGE SCALE GENOMIC DNA]</scope>
    <source>
        <strain evidence="1">HYR1</strain>
    </source>
</reference>
<dbReference type="AlphaFoldDB" id="A0A3M7T5G6"/>
<protein>
    <submittedName>
        <fullName evidence="1">Uncharacterized protein</fullName>
    </submittedName>
</protein>